<evidence type="ECO:0000256" key="1">
    <source>
        <dbReference type="SAM" id="MobiDB-lite"/>
    </source>
</evidence>
<dbReference type="EMBL" id="BK014885">
    <property type="protein sequence ID" value="DAD80638.1"/>
    <property type="molecule type" value="Genomic_DNA"/>
</dbReference>
<feature type="region of interest" description="Disordered" evidence="1">
    <location>
        <begin position="28"/>
        <end position="47"/>
    </location>
</feature>
<reference evidence="2" key="1">
    <citation type="journal article" date="2021" name="Proc. Natl. Acad. Sci. U.S.A.">
        <title>A Catalog of Tens of Thousands of Viruses from Human Metagenomes Reveals Hidden Associations with Chronic Diseases.</title>
        <authorList>
            <person name="Tisza M.J."/>
            <person name="Buck C.B."/>
        </authorList>
    </citation>
    <scope>NUCLEOTIDE SEQUENCE</scope>
    <source>
        <strain evidence="2">CtS1E53</strain>
    </source>
</reference>
<sequence length="146" mass="16033">MFGYGYQPGFGGYYGAAPDQLAQMRMGQNQPMQMQQQPQGQQQSGGGLVWVQGEAGAKSYMVANGSSVLLMDSERQCFYLKSCDAAGMPSMRVFDYQERKAAPIPDEAAAEYVTRKDFEALQSRVDELTKRPARAKKEAAADEPSV</sequence>
<accession>A0A8S5MEF9</accession>
<protein>
    <submittedName>
        <fullName evidence="2">Membrane fusogenic activity protein</fullName>
    </submittedName>
</protein>
<feature type="compositionally biased region" description="Low complexity" evidence="1">
    <location>
        <begin position="28"/>
        <end position="42"/>
    </location>
</feature>
<evidence type="ECO:0000313" key="2">
    <source>
        <dbReference type="EMBL" id="DAD80638.1"/>
    </source>
</evidence>
<organism evidence="2">
    <name type="scientific">Siphoviridae sp. ctS1E53</name>
    <dbReference type="NCBI Taxonomy" id="2826340"/>
    <lineage>
        <taxon>Viruses</taxon>
        <taxon>Duplodnaviria</taxon>
        <taxon>Heunggongvirae</taxon>
        <taxon>Uroviricota</taxon>
        <taxon>Caudoviricetes</taxon>
    </lineage>
</organism>
<proteinExistence type="predicted"/>
<name>A0A8S5MEF9_9CAUD</name>